<gene>
    <name evidence="1" type="ORF">L210DRAFT_3507968</name>
</gene>
<protein>
    <submittedName>
        <fullName evidence="1">Uncharacterized protein</fullName>
    </submittedName>
</protein>
<comment type="caution">
    <text evidence="1">The sequence shown here is derived from an EMBL/GenBank/DDBJ whole genome shotgun (WGS) entry which is preliminary data.</text>
</comment>
<reference evidence="1" key="2">
    <citation type="journal article" date="2020" name="Nat. Commun.">
        <title>Large-scale genome sequencing of mycorrhizal fungi provides insights into the early evolution of symbiotic traits.</title>
        <authorList>
            <person name="Miyauchi S."/>
            <person name="Kiss E."/>
            <person name="Kuo A."/>
            <person name="Drula E."/>
            <person name="Kohler A."/>
            <person name="Sanchez-Garcia M."/>
            <person name="Morin E."/>
            <person name="Andreopoulos B."/>
            <person name="Barry K.W."/>
            <person name="Bonito G."/>
            <person name="Buee M."/>
            <person name="Carver A."/>
            <person name="Chen C."/>
            <person name="Cichocki N."/>
            <person name="Clum A."/>
            <person name="Culley D."/>
            <person name="Crous P.W."/>
            <person name="Fauchery L."/>
            <person name="Girlanda M."/>
            <person name="Hayes R.D."/>
            <person name="Keri Z."/>
            <person name="LaButti K."/>
            <person name="Lipzen A."/>
            <person name="Lombard V."/>
            <person name="Magnuson J."/>
            <person name="Maillard F."/>
            <person name="Murat C."/>
            <person name="Nolan M."/>
            <person name="Ohm R.A."/>
            <person name="Pangilinan J."/>
            <person name="Pereira M.F."/>
            <person name="Perotto S."/>
            <person name="Peter M."/>
            <person name="Pfister S."/>
            <person name="Riley R."/>
            <person name="Sitrit Y."/>
            <person name="Stielow J.B."/>
            <person name="Szollosi G."/>
            <person name="Zifcakova L."/>
            <person name="Stursova M."/>
            <person name="Spatafora J.W."/>
            <person name="Tedersoo L."/>
            <person name="Vaario L.M."/>
            <person name="Yamada A."/>
            <person name="Yan M."/>
            <person name="Wang P."/>
            <person name="Xu J."/>
            <person name="Bruns T."/>
            <person name="Baldrian P."/>
            <person name="Vilgalys R."/>
            <person name="Dunand C."/>
            <person name="Henrissat B."/>
            <person name="Grigoriev I.V."/>
            <person name="Hibbett D."/>
            <person name="Nagy L.G."/>
            <person name="Martin F.M."/>
        </authorList>
    </citation>
    <scope>NUCLEOTIDE SEQUENCE</scope>
    <source>
        <strain evidence="1">BED1</strain>
    </source>
</reference>
<accession>A0AAD4G8U6</accession>
<dbReference type="EMBL" id="WHUW01000051">
    <property type="protein sequence ID" value="KAF8431344.1"/>
    <property type="molecule type" value="Genomic_DNA"/>
</dbReference>
<name>A0AAD4G8U6_BOLED</name>
<dbReference type="Proteomes" id="UP001194468">
    <property type="component" value="Unassembled WGS sequence"/>
</dbReference>
<evidence type="ECO:0000313" key="1">
    <source>
        <dbReference type="EMBL" id="KAF8431344.1"/>
    </source>
</evidence>
<proteinExistence type="predicted"/>
<dbReference type="AlphaFoldDB" id="A0AAD4G8U6"/>
<organism evidence="1 2">
    <name type="scientific">Boletus edulis BED1</name>
    <dbReference type="NCBI Taxonomy" id="1328754"/>
    <lineage>
        <taxon>Eukaryota</taxon>
        <taxon>Fungi</taxon>
        <taxon>Dikarya</taxon>
        <taxon>Basidiomycota</taxon>
        <taxon>Agaricomycotina</taxon>
        <taxon>Agaricomycetes</taxon>
        <taxon>Agaricomycetidae</taxon>
        <taxon>Boletales</taxon>
        <taxon>Boletineae</taxon>
        <taxon>Boletaceae</taxon>
        <taxon>Boletoideae</taxon>
        <taxon>Boletus</taxon>
    </lineage>
</organism>
<sequence>MSRSAVRFPVAESLFQDSSVQPYIHNCEVTVLDGQHVHRFRVFFKRHRHLPWNPSLSDCNHIFRGDVVVMRVGKGPLQAVVNMRARDSEVADYMISLFAQRISELGRGMRPPWALTFLKLQHRRVSARIQSRHCI</sequence>
<reference evidence="1" key="1">
    <citation type="submission" date="2019-10" db="EMBL/GenBank/DDBJ databases">
        <authorList>
            <consortium name="DOE Joint Genome Institute"/>
            <person name="Kuo A."/>
            <person name="Miyauchi S."/>
            <person name="Kiss E."/>
            <person name="Drula E."/>
            <person name="Kohler A."/>
            <person name="Sanchez-Garcia M."/>
            <person name="Andreopoulos B."/>
            <person name="Barry K.W."/>
            <person name="Bonito G."/>
            <person name="Buee M."/>
            <person name="Carver A."/>
            <person name="Chen C."/>
            <person name="Cichocki N."/>
            <person name="Clum A."/>
            <person name="Culley D."/>
            <person name="Crous P.W."/>
            <person name="Fauchery L."/>
            <person name="Girlanda M."/>
            <person name="Hayes R."/>
            <person name="Keri Z."/>
            <person name="LaButti K."/>
            <person name="Lipzen A."/>
            <person name="Lombard V."/>
            <person name="Magnuson J."/>
            <person name="Maillard F."/>
            <person name="Morin E."/>
            <person name="Murat C."/>
            <person name="Nolan M."/>
            <person name="Ohm R."/>
            <person name="Pangilinan J."/>
            <person name="Pereira M."/>
            <person name="Perotto S."/>
            <person name="Peter M."/>
            <person name="Riley R."/>
            <person name="Sitrit Y."/>
            <person name="Stielow B."/>
            <person name="Szollosi G."/>
            <person name="Zifcakova L."/>
            <person name="Stursova M."/>
            <person name="Spatafora J.W."/>
            <person name="Tedersoo L."/>
            <person name="Vaario L.-M."/>
            <person name="Yamada A."/>
            <person name="Yan M."/>
            <person name="Wang P."/>
            <person name="Xu J."/>
            <person name="Bruns T."/>
            <person name="Baldrian P."/>
            <person name="Vilgalys R."/>
            <person name="Henrissat B."/>
            <person name="Grigoriev I.V."/>
            <person name="Hibbett D."/>
            <person name="Nagy L.G."/>
            <person name="Martin F.M."/>
        </authorList>
    </citation>
    <scope>NUCLEOTIDE SEQUENCE</scope>
    <source>
        <strain evidence="1">BED1</strain>
    </source>
</reference>
<evidence type="ECO:0000313" key="2">
    <source>
        <dbReference type="Proteomes" id="UP001194468"/>
    </source>
</evidence>
<keyword evidence="2" id="KW-1185">Reference proteome</keyword>